<keyword evidence="3" id="KW-1185">Reference proteome</keyword>
<dbReference type="Proteomes" id="UP001529510">
    <property type="component" value="Unassembled WGS sequence"/>
</dbReference>
<feature type="non-terminal residue" evidence="2">
    <location>
        <position position="68"/>
    </location>
</feature>
<protein>
    <recommendedName>
        <fullName evidence="1">Guanylate kinase-like domain-containing protein</fullName>
    </recommendedName>
</protein>
<dbReference type="Pfam" id="PF00625">
    <property type="entry name" value="Guanylate_kin"/>
    <property type="match status" value="1"/>
</dbReference>
<name>A0ABD0Q8M7_CIRMR</name>
<evidence type="ECO:0000313" key="3">
    <source>
        <dbReference type="Proteomes" id="UP001529510"/>
    </source>
</evidence>
<comment type="caution">
    <text evidence="2">The sequence shown here is derived from an EMBL/GenBank/DDBJ whole genome shotgun (WGS) entry which is preliminary data.</text>
</comment>
<organism evidence="2 3">
    <name type="scientific">Cirrhinus mrigala</name>
    <name type="common">Mrigala</name>
    <dbReference type="NCBI Taxonomy" id="683832"/>
    <lineage>
        <taxon>Eukaryota</taxon>
        <taxon>Metazoa</taxon>
        <taxon>Chordata</taxon>
        <taxon>Craniata</taxon>
        <taxon>Vertebrata</taxon>
        <taxon>Euteleostomi</taxon>
        <taxon>Actinopterygii</taxon>
        <taxon>Neopterygii</taxon>
        <taxon>Teleostei</taxon>
        <taxon>Ostariophysi</taxon>
        <taxon>Cypriniformes</taxon>
        <taxon>Cyprinidae</taxon>
        <taxon>Labeoninae</taxon>
        <taxon>Labeonini</taxon>
        <taxon>Cirrhinus</taxon>
    </lineage>
</organism>
<sequence length="68" mass="7869">DRHALLDVTPKAVDTLNYTQWYPIVIFLNPDSKQGVKTMRNRLVPGSNRSSRKLYEQAVKLRKTCSHL</sequence>
<dbReference type="InterPro" id="IPR027417">
    <property type="entry name" value="P-loop_NTPase"/>
</dbReference>
<proteinExistence type="predicted"/>
<feature type="non-terminal residue" evidence="2">
    <location>
        <position position="1"/>
    </location>
</feature>
<dbReference type="Gene3D" id="3.40.50.300">
    <property type="entry name" value="P-loop containing nucleotide triphosphate hydrolases"/>
    <property type="match status" value="1"/>
</dbReference>
<dbReference type="PANTHER" id="PTHR13865">
    <property type="entry name" value="TIGHT JUNCTION PROTEIN"/>
    <property type="match status" value="1"/>
</dbReference>
<reference evidence="2 3" key="1">
    <citation type="submission" date="2024-05" db="EMBL/GenBank/DDBJ databases">
        <title>Genome sequencing and assembly of Indian major carp, Cirrhinus mrigala (Hamilton, 1822).</title>
        <authorList>
            <person name="Mohindra V."/>
            <person name="Chowdhury L.M."/>
            <person name="Lal K."/>
            <person name="Jena J.K."/>
        </authorList>
    </citation>
    <scope>NUCLEOTIDE SEQUENCE [LARGE SCALE GENOMIC DNA]</scope>
    <source>
        <strain evidence="2">CM1030</strain>
        <tissue evidence="2">Blood</tissue>
    </source>
</reference>
<dbReference type="SUPFAM" id="SSF52540">
    <property type="entry name" value="P-loop containing nucleoside triphosphate hydrolases"/>
    <property type="match status" value="1"/>
</dbReference>
<dbReference type="EMBL" id="JAMKFB020000010">
    <property type="protein sequence ID" value="KAL0182043.1"/>
    <property type="molecule type" value="Genomic_DNA"/>
</dbReference>
<dbReference type="InterPro" id="IPR008144">
    <property type="entry name" value="Guanylate_kin-like_dom"/>
</dbReference>
<feature type="domain" description="Guanylate kinase-like" evidence="1">
    <location>
        <begin position="1"/>
        <end position="68"/>
    </location>
</feature>
<dbReference type="AlphaFoldDB" id="A0ABD0Q8M7"/>
<accession>A0ABD0Q8M7</accession>
<dbReference type="PANTHER" id="PTHR13865:SF26">
    <property type="entry name" value="TIGHT JUNCTION PROTEIN ZO-2"/>
    <property type="match status" value="1"/>
</dbReference>
<dbReference type="InterPro" id="IPR008145">
    <property type="entry name" value="GK/Ca_channel_bsu"/>
</dbReference>
<evidence type="ECO:0000259" key="1">
    <source>
        <dbReference type="PROSITE" id="PS50052"/>
    </source>
</evidence>
<gene>
    <name evidence="2" type="ORF">M9458_021418</name>
</gene>
<dbReference type="PROSITE" id="PS50052">
    <property type="entry name" value="GUANYLATE_KINASE_2"/>
    <property type="match status" value="1"/>
</dbReference>
<evidence type="ECO:0000313" key="2">
    <source>
        <dbReference type="EMBL" id="KAL0182043.1"/>
    </source>
</evidence>